<dbReference type="OrthoDB" id="347018at2759"/>
<dbReference type="GO" id="GO:0070475">
    <property type="term" value="P:rRNA base methylation"/>
    <property type="evidence" value="ECO:0007669"/>
    <property type="project" value="InterPro"/>
</dbReference>
<sequence>MSRNRILLVGEGNFSFGNILSQALESAADTDSGVYSSSSSLREKLSLLEEDYDAATATTTPTPHEFQIIATDCNKDFLHNPTNDPSRQKQINQIKENISLIKANGGIVLLDVDCTSLERHHYLFQHRDTIDKIIFNFPHVKRTKMHIGLNRNLLSNFFQSAGKFLKNAKSDVEVLVTLCSGQSGINEVEKKQRDWADSWQVIEQAALGSFILKRTESFPDFWVRISSGSKKQLELLYSSSGYRNRPSSFNYEDATTFTFVQRSPPTPNFIEISGISIAPLTSISDDSADWDDDTVQTQSQIKTNEYQNTLDPLSIDESLAFQMSSMYESINKENSPYHVFQFCSNFFVGDDDHAQLSLRLNFEDQVVSDFYSAVTVWIKSTKVAKTSSMFNKLRSFLGNISSDDVSFSKKDEICDYQHQKFEVSVKKIYIGDINFPIPNEDKGYWDLHLNNLLKLRLPLGTDMQCIFSEYSDMNNFTHSLYPRTFFYETSLWAKGPHLCPSTKCLNEETDPIQIFKNITKVAVLVYGPLLKEIDKIPGEEFTKKEDKSFGKCLNCGQYFTKIAYNYCLELQSIDKPFSRKVANSFNDAFRSAIKTFLVEVEVR</sequence>
<dbReference type="Pfam" id="PF10354">
    <property type="entry name" value="BMT5-like"/>
    <property type="match status" value="1"/>
</dbReference>
<reference evidence="2 3" key="1">
    <citation type="submission" date="2015-12" db="EMBL/GenBank/DDBJ databases">
        <title>The genome of Folsomia candida.</title>
        <authorList>
            <person name="Faddeeva A."/>
            <person name="Derks M.F."/>
            <person name="Anvar Y."/>
            <person name="Smit S."/>
            <person name="Van Straalen N."/>
            <person name="Roelofs D."/>
        </authorList>
    </citation>
    <scope>NUCLEOTIDE SEQUENCE [LARGE SCALE GENOMIC DNA]</scope>
    <source>
        <strain evidence="2 3">VU population</strain>
        <tissue evidence="2">Whole body</tissue>
    </source>
</reference>
<dbReference type="PANTHER" id="PTHR11538">
    <property type="entry name" value="PHENYLALANYL-TRNA SYNTHETASE"/>
    <property type="match status" value="1"/>
</dbReference>
<gene>
    <name evidence="2" type="ORF">Fcan01_04117</name>
</gene>
<accession>A0A226EQK4</accession>
<dbReference type="GO" id="GO:0070042">
    <property type="term" value="F:rRNA (uridine-N3-)-methyltransferase activity"/>
    <property type="evidence" value="ECO:0007669"/>
    <property type="project" value="InterPro"/>
</dbReference>
<organism evidence="2 3">
    <name type="scientific">Folsomia candida</name>
    <name type="common">Springtail</name>
    <dbReference type="NCBI Taxonomy" id="158441"/>
    <lineage>
        <taxon>Eukaryota</taxon>
        <taxon>Metazoa</taxon>
        <taxon>Ecdysozoa</taxon>
        <taxon>Arthropoda</taxon>
        <taxon>Hexapoda</taxon>
        <taxon>Collembola</taxon>
        <taxon>Entomobryomorpha</taxon>
        <taxon>Isotomoidea</taxon>
        <taxon>Isotomidae</taxon>
        <taxon>Proisotominae</taxon>
        <taxon>Folsomia</taxon>
    </lineage>
</organism>
<proteinExistence type="predicted"/>
<dbReference type="AlphaFoldDB" id="A0A226EQK4"/>
<evidence type="ECO:0000313" key="2">
    <source>
        <dbReference type="EMBL" id="OXA59903.1"/>
    </source>
</evidence>
<dbReference type="Proteomes" id="UP000198287">
    <property type="component" value="Unassembled WGS sequence"/>
</dbReference>
<dbReference type="EMBL" id="LNIX01000002">
    <property type="protein sequence ID" value="OXA59903.1"/>
    <property type="molecule type" value="Genomic_DNA"/>
</dbReference>
<name>A0A226EQK4_FOLCA</name>
<dbReference type="GO" id="GO:0005737">
    <property type="term" value="C:cytoplasm"/>
    <property type="evidence" value="ECO:0007669"/>
    <property type="project" value="TreeGrafter"/>
</dbReference>
<evidence type="ECO:0000259" key="1">
    <source>
        <dbReference type="Pfam" id="PF10354"/>
    </source>
</evidence>
<dbReference type="STRING" id="158441.A0A226EQK4"/>
<comment type="caution">
    <text evidence="2">The sequence shown here is derived from an EMBL/GenBank/DDBJ whole genome shotgun (WGS) entry which is preliminary data.</text>
</comment>
<evidence type="ECO:0000313" key="3">
    <source>
        <dbReference type="Proteomes" id="UP000198287"/>
    </source>
</evidence>
<feature type="domain" description="25S rRNA (uridine-N(3))-methyltransferase BMT5-like" evidence="1">
    <location>
        <begin position="88"/>
        <end position="218"/>
    </location>
</feature>
<protein>
    <submittedName>
        <fullName evidence="2">Ferredoxin-fold anticodon-binding domain-containing protein 1</fullName>
    </submittedName>
</protein>
<keyword evidence="3" id="KW-1185">Reference proteome</keyword>
<dbReference type="PANTHER" id="PTHR11538:SF26">
    <property type="entry name" value="FERREDOXIN-FOLD ANTICODON-BINDING DOMAIN-CONTAINING PROTEIN 1"/>
    <property type="match status" value="1"/>
</dbReference>
<dbReference type="InterPro" id="IPR019446">
    <property type="entry name" value="BMT5-like"/>
</dbReference>